<keyword evidence="4 5" id="KW-0472">Membrane</keyword>
<dbReference type="Pfam" id="PF00822">
    <property type="entry name" value="PMP22_Claudin"/>
    <property type="match status" value="1"/>
</dbReference>
<feature type="transmembrane region" description="Helical" evidence="5">
    <location>
        <begin position="84"/>
        <end position="103"/>
    </location>
</feature>
<feature type="transmembrane region" description="Helical" evidence="5">
    <location>
        <begin position="144"/>
        <end position="170"/>
    </location>
</feature>
<dbReference type="AlphaFoldDB" id="A0A7E6EZB3"/>
<dbReference type="Proteomes" id="UP000515154">
    <property type="component" value="Linkage group LG6"/>
</dbReference>
<keyword evidence="2 5" id="KW-0812">Transmembrane</keyword>
<evidence type="ECO:0000256" key="4">
    <source>
        <dbReference type="ARBA" id="ARBA00023136"/>
    </source>
</evidence>
<accession>A0A7E6EZB3</accession>
<evidence type="ECO:0000256" key="2">
    <source>
        <dbReference type="ARBA" id="ARBA00022692"/>
    </source>
</evidence>
<gene>
    <name evidence="7" type="primary">LOC115213003</name>
</gene>
<dbReference type="PANTHER" id="PTHR10671">
    <property type="entry name" value="EPITHELIAL MEMBRANE PROTEIN-RELATED"/>
    <property type="match status" value="1"/>
</dbReference>
<comment type="subcellular location">
    <subcellularLocation>
        <location evidence="1">Membrane</location>
        <topology evidence="1">Multi-pass membrane protein</topology>
    </subcellularLocation>
</comment>
<evidence type="ECO:0000256" key="3">
    <source>
        <dbReference type="ARBA" id="ARBA00022989"/>
    </source>
</evidence>
<evidence type="ECO:0000256" key="1">
    <source>
        <dbReference type="ARBA" id="ARBA00004141"/>
    </source>
</evidence>
<dbReference type="RefSeq" id="XP_036360062.1">
    <property type="nucleotide sequence ID" value="XM_036504169.1"/>
</dbReference>
<reference evidence="7" key="1">
    <citation type="submission" date="2025-08" db="UniProtKB">
        <authorList>
            <consortium name="RefSeq"/>
        </authorList>
    </citation>
    <scope>IDENTIFICATION</scope>
</reference>
<feature type="transmembrane region" description="Helical" evidence="5">
    <location>
        <begin position="12"/>
        <end position="37"/>
    </location>
</feature>
<evidence type="ECO:0000256" key="5">
    <source>
        <dbReference type="SAM" id="Phobius"/>
    </source>
</evidence>
<keyword evidence="6" id="KW-1185">Reference proteome</keyword>
<dbReference type="InterPro" id="IPR050579">
    <property type="entry name" value="PMP-22/EMP/MP20-like"/>
</dbReference>
<evidence type="ECO:0000313" key="6">
    <source>
        <dbReference type="Proteomes" id="UP000515154"/>
    </source>
</evidence>
<dbReference type="InterPro" id="IPR004031">
    <property type="entry name" value="PMP22/EMP/MP20/Claudin"/>
</dbReference>
<keyword evidence="3 5" id="KW-1133">Transmembrane helix</keyword>
<proteinExistence type="predicted"/>
<protein>
    <submittedName>
        <fullName evidence="7">Uncharacterized protein LOC115213003 isoform X1</fullName>
    </submittedName>
</protein>
<dbReference type="GO" id="GO:0005886">
    <property type="term" value="C:plasma membrane"/>
    <property type="evidence" value="ECO:0007669"/>
    <property type="project" value="TreeGrafter"/>
</dbReference>
<dbReference type="Gene3D" id="1.20.140.150">
    <property type="match status" value="1"/>
</dbReference>
<name>A0A7E6EZB3_9MOLL</name>
<sequence length="172" mass="18741">MPMNFASSASKWMKIALASHFFGTLMFLVGFSTYAWLQETLKGNTISVGLWKTRSCDRNGGCITFDSVSSHSQDWFKACQALETLGLIALLLAFIILFLYMFVETCRGRNALLAIMICTFAGVAFIIIGVIIFNTKKAGSLYEIGWSMGLAIAGAVFAFIAGVMVVLGYLGK</sequence>
<feature type="transmembrane region" description="Helical" evidence="5">
    <location>
        <begin position="110"/>
        <end position="132"/>
    </location>
</feature>
<dbReference type="PANTHER" id="PTHR10671:SF108">
    <property type="entry name" value="CLAUDIN FAMILY PROTEIN-RELATED"/>
    <property type="match status" value="1"/>
</dbReference>
<evidence type="ECO:0000313" key="7">
    <source>
        <dbReference type="RefSeq" id="XP_036360062.1"/>
    </source>
</evidence>
<organism evidence="6 7">
    <name type="scientific">Octopus sinensis</name>
    <name type="common">East Asian common octopus</name>
    <dbReference type="NCBI Taxonomy" id="2607531"/>
    <lineage>
        <taxon>Eukaryota</taxon>
        <taxon>Metazoa</taxon>
        <taxon>Spiralia</taxon>
        <taxon>Lophotrochozoa</taxon>
        <taxon>Mollusca</taxon>
        <taxon>Cephalopoda</taxon>
        <taxon>Coleoidea</taxon>
        <taxon>Octopodiformes</taxon>
        <taxon>Octopoda</taxon>
        <taxon>Incirrata</taxon>
        <taxon>Octopodidae</taxon>
        <taxon>Octopus</taxon>
    </lineage>
</organism>